<protein>
    <submittedName>
        <fullName evidence="2">Uncharacterized protein</fullName>
    </submittedName>
</protein>
<organism evidence="2">
    <name type="scientific">viral metagenome</name>
    <dbReference type="NCBI Taxonomy" id="1070528"/>
    <lineage>
        <taxon>unclassified sequences</taxon>
        <taxon>metagenomes</taxon>
        <taxon>organismal metagenomes</taxon>
    </lineage>
</organism>
<dbReference type="AlphaFoldDB" id="A0A6C0IDL2"/>
<evidence type="ECO:0000256" key="1">
    <source>
        <dbReference type="SAM" id="MobiDB-lite"/>
    </source>
</evidence>
<feature type="compositionally biased region" description="Basic residues" evidence="1">
    <location>
        <begin position="1"/>
        <end position="28"/>
    </location>
</feature>
<reference evidence="2" key="1">
    <citation type="journal article" date="2020" name="Nature">
        <title>Giant virus diversity and host interactions through global metagenomics.</title>
        <authorList>
            <person name="Schulz F."/>
            <person name="Roux S."/>
            <person name="Paez-Espino D."/>
            <person name="Jungbluth S."/>
            <person name="Walsh D.A."/>
            <person name="Denef V.J."/>
            <person name="McMahon K.D."/>
            <person name="Konstantinidis K.T."/>
            <person name="Eloe-Fadrosh E.A."/>
            <person name="Kyrpides N.C."/>
            <person name="Woyke T."/>
        </authorList>
    </citation>
    <scope>NUCLEOTIDE SEQUENCE</scope>
    <source>
        <strain evidence="2">GVMAG-M-3300023184-72</strain>
    </source>
</reference>
<proteinExistence type="predicted"/>
<evidence type="ECO:0000313" key="2">
    <source>
        <dbReference type="EMBL" id="QHT91154.1"/>
    </source>
</evidence>
<name>A0A6C0IDL2_9ZZZZ</name>
<feature type="region of interest" description="Disordered" evidence="1">
    <location>
        <begin position="1"/>
        <end position="35"/>
    </location>
</feature>
<sequence length="410" mass="47506">MKKSRKQRHKNTNNKTKREKQNGNKKSKSYVIPSSTPVKIRKISNRIADNLSEKDGIGRGFFNNSKNNMGSYAPTINKQLVTLLSIPREELSDCNIESAFSLKQPLQIGIPQTSKSDKIKCFDYNTPQAKQFLLHNLAADKHIIPNKIIPPIQSQSNCWFNAMFVTFFVSDKGRKFFHFLRQLMIEGKQKNGTIIPSKLRDAFALLNFGIDACLTGNEFAYTFDTNSIIHQLFKNIPQSYKVQYPYIVDVDEAGNPLMYYISIINYLNDSSIVLLLIRDANNDWKDKVVNALQKMTHLPHIIVFEVYDHTAAQFNRKPITFTVNEGKYQIDSAVVRDTTQQHFCATLTCEKKEMGYDGMSFHRVVPLEWKQKMNNNFNWEFEGTKDYDGTTSLKWNFTKCYQLLMYYRVQ</sequence>
<accession>A0A6C0IDL2</accession>
<dbReference type="EMBL" id="MN740163">
    <property type="protein sequence ID" value="QHT91154.1"/>
    <property type="molecule type" value="Genomic_DNA"/>
</dbReference>